<keyword evidence="2" id="KW-1185">Reference proteome</keyword>
<comment type="caution">
    <text evidence="1">The sequence shown here is derived from an EMBL/GenBank/DDBJ whole genome shotgun (WGS) entry which is preliminary data.</text>
</comment>
<organism evidence="1 2">
    <name type="scientific">Pedobacter yonginense</name>
    <dbReference type="NCBI Taxonomy" id="651869"/>
    <lineage>
        <taxon>Bacteria</taxon>
        <taxon>Pseudomonadati</taxon>
        <taxon>Bacteroidota</taxon>
        <taxon>Sphingobacteriia</taxon>
        <taxon>Sphingobacteriales</taxon>
        <taxon>Sphingobacteriaceae</taxon>
        <taxon>Pedobacter</taxon>
    </lineage>
</organism>
<accession>A0A317EUB9</accession>
<protein>
    <submittedName>
        <fullName evidence="1">Uncharacterized protein</fullName>
    </submittedName>
</protein>
<dbReference type="AlphaFoldDB" id="A0A317EUB9"/>
<evidence type="ECO:0000313" key="2">
    <source>
        <dbReference type="Proteomes" id="UP000245379"/>
    </source>
</evidence>
<gene>
    <name evidence="1" type="ORF">DHW03_03210</name>
</gene>
<sequence length="105" mass="12040">MHRYFDDSGCAPVERTDYRHVILKVVEKSLNLGGLKIHSSRVEKKFLDQPQVGFAPNFKDPFISLRSAERMNYRQVISKVVEKSLSCGGLKIHSYGVEKKFLDQP</sequence>
<evidence type="ECO:0000313" key="1">
    <source>
        <dbReference type="EMBL" id="PWS28856.1"/>
    </source>
</evidence>
<reference evidence="1 2" key="1">
    <citation type="submission" date="2018-05" db="EMBL/GenBank/DDBJ databases">
        <title>Pedobacter paludis sp. nov., isolated from wetland soil.</title>
        <authorList>
            <person name="Zhang Y."/>
            <person name="Wang G."/>
        </authorList>
    </citation>
    <scope>NUCLEOTIDE SEQUENCE [LARGE SCALE GENOMIC DNA]</scope>
    <source>
        <strain evidence="1 2">KCTC22721</strain>
    </source>
</reference>
<name>A0A317EUB9_9SPHI</name>
<dbReference type="EMBL" id="QGNZ01000001">
    <property type="protein sequence ID" value="PWS28856.1"/>
    <property type="molecule type" value="Genomic_DNA"/>
</dbReference>
<proteinExistence type="predicted"/>
<dbReference type="Proteomes" id="UP000245379">
    <property type="component" value="Unassembled WGS sequence"/>
</dbReference>